<dbReference type="SUPFAM" id="SSF52540">
    <property type="entry name" value="P-loop containing nucleoside triphosphate hydrolases"/>
    <property type="match status" value="1"/>
</dbReference>
<keyword evidence="2 6" id="KW-0547">Nucleotide-binding</keyword>
<evidence type="ECO:0000256" key="1">
    <source>
        <dbReference type="ARBA" id="ARBA00022490"/>
    </source>
</evidence>
<gene>
    <name evidence="6 8" type="primary">smc</name>
    <name evidence="8" type="ORF">GCM10008905_14900</name>
</gene>
<feature type="binding site" evidence="6">
    <location>
        <begin position="32"/>
        <end position="39"/>
    </location>
    <ligand>
        <name>ATP</name>
        <dbReference type="ChEBI" id="CHEBI:30616"/>
    </ligand>
</feature>
<dbReference type="EMBL" id="BAAACF010000001">
    <property type="protein sequence ID" value="GAA0722903.1"/>
    <property type="molecule type" value="Genomic_DNA"/>
</dbReference>
<keyword evidence="4 6" id="KW-0175">Coiled coil</keyword>
<feature type="coiled-coil region" evidence="6">
    <location>
        <begin position="735"/>
        <end position="783"/>
    </location>
</feature>
<proteinExistence type="inferred from homology"/>
<dbReference type="CDD" id="cd03278">
    <property type="entry name" value="ABC_SMC_barmotin"/>
    <property type="match status" value="2"/>
</dbReference>
<dbReference type="InterPro" id="IPR011890">
    <property type="entry name" value="SMC_prok"/>
</dbReference>
<sequence length="1189" mass="135695">MQLKSIEIRGFKSFVNKTELNFKKGITAIVGPNGSGKSNISDAIRWVLGEQSIKSLRGGKMEDVIFAGTQFRKPLGLAQVSLTLDNSKGELPLEYSDVTVARRIYRSGDSEYYINNNQCRLRDIQELFMDTGIGKEGYSIIGQGKIDAILSGKADERRGLLEEAAGIVKFKRRKDEAEKKLESTEVNLTRIKDILFTYEERLEPLRIESEKAKTFLALSNELKCKEINLIITGLDNINKEIDYASVNINQHKVELDTLHNNEIKYKDKTGLLKRSLEELENLISNEKNQYYEKKEEESNLINEINIFKERITNANIVMENSKKEISILEEKLTIIKGNRDNEEKVVGELQSNQRKLNLLIAQCEKNIIELNSKADNEINHVKKLKDEQIEILSSISKTKNQISIIENNIEVSKNKKMNLKSSYESSLNSLKINSNTAKIMEMELLKKAEAVAEYEAQIKNYKKEMESIKTILFNDEKKLREDQIKHNGLEANYNLLIKLENSYEGYYKSVQAIMSHINKGIIKEAYGNTFVLGEIIEVPKEYELGIEIALGSAISNIITPDENVSRILINYLKKNNLGRATFLPLNIIKGKSINLSSNVTNIEGYLGIGSKLLKYEDKFKNAIDFALGRTIMCTDMDAALKIAKATDYSYKIVTLAGEVINVGGSLTGGSSIRGKNTSVIGRKREITEMNEDIAKLSSQITETQLFITSNKDKIKRLDDECLNLKDLIYGENIEEAKLKEKLYNIENENIKLKNRLAVWNEEVEKLQSDIDKNMKDIQDKEEDLTHLALLEKENTNNIITLEKSLKDQENNISKIKDGLTEDKIKKAQIDEIILGKLKDLVRMANELEDLEKKHLQLKEDIETNSNNIKQYLWQISENESKREQIINNLQSLTQSFKDKEVEILELKEKLNEENSFLEENYALKNKKEVEHNKLMVNLAKIENERDNLLLKLQEEMELTYDEALTFREEIEDLSKYKKLALEIKNEISLLGIVNVSSIEEYKELKEKFAFLNSQKDDLITAKEELLVLIEDLINNMKKLFMDNFNVLKELFDQTFKELFKGGTADLILSGDDILNGNIEINVQPPGKKLQNINLMSGGEKVLSAIALLFAILKMKPTPFCILDEIEAALDDANVKRYADFLREFSGNIQFIVITHRKGTMEASDVLYGVTMEEKGISKVISIDLKESAV</sequence>
<keyword evidence="5 6" id="KW-0238">DNA-binding</keyword>
<feature type="coiled-coil region" evidence="6">
    <location>
        <begin position="167"/>
        <end position="194"/>
    </location>
</feature>
<organism evidence="8 9">
    <name type="scientific">Clostridium malenominatum</name>
    <dbReference type="NCBI Taxonomy" id="1539"/>
    <lineage>
        <taxon>Bacteria</taxon>
        <taxon>Bacillati</taxon>
        <taxon>Bacillota</taxon>
        <taxon>Clostridia</taxon>
        <taxon>Eubacteriales</taxon>
        <taxon>Clostridiaceae</taxon>
        <taxon>Clostridium</taxon>
    </lineage>
</organism>
<comment type="caution">
    <text evidence="8">The sequence shown here is derived from an EMBL/GenBank/DDBJ whole genome shotgun (WGS) entry which is preliminary data.</text>
</comment>
<evidence type="ECO:0000256" key="5">
    <source>
        <dbReference type="ARBA" id="ARBA00023125"/>
    </source>
</evidence>
<dbReference type="HAMAP" id="MF_01894">
    <property type="entry name" value="Smc_prok"/>
    <property type="match status" value="1"/>
</dbReference>
<evidence type="ECO:0000256" key="4">
    <source>
        <dbReference type="ARBA" id="ARBA00023054"/>
    </source>
</evidence>
<feature type="coiled-coil region" evidence="6">
    <location>
        <begin position="833"/>
        <end position="958"/>
    </location>
</feature>
<name>A0ABN1IWM0_9CLOT</name>
<dbReference type="Proteomes" id="UP001500339">
    <property type="component" value="Unassembled WGS sequence"/>
</dbReference>
<dbReference type="Gene3D" id="3.40.50.300">
    <property type="entry name" value="P-loop containing nucleotide triphosphate hydrolases"/>
    <property type="match status" value="2"/>
</dbReference>
<dbReference type="InterPro" id="IPR010935">
    <property type="entry name" value="SMC_hinge"/>
</dbReference>
<evidence type="ECO:0000313" key="9">
    <source>
        <dbReference type="Proteomes" id="UP001500339"/>
    </source>
</evidence>
<reference evidence="8 9" key="1">
    <citation type="journal article" date="2019" name="Int. J. Syst. Evol. Microbiol.">
        <title>The Global Catalogue of Microorganisms (GCM) 10K type strain sequencing project: providing services to taxonomists for standard genome sequencing and annotation.</title>
        <authorList>
            <consortium name="The Broad Institute Genomics Platform"/>
            <consortium name="The Broad Institute Genome Sequencing Center for Infectious Disease"/>
            <person name="Wu L."/>
            <person name="Ma J."/>
        </authorList>
    </citation>
    <scope>NUCLEOTIDE SEQUENCE [LARGE SCALE GENOMIC DNA]</scope>
    <source>
        <strain evidence="8 9">JCM 1405</strain>
    </source>
</reference>
<keyword evidence="1 6" id="KW-0963">Cytoplasm</keyword>
<dbReference type="PANTHER" id="PTHR43977">
    <property type="entry name" value="STRUCTURAL MAINTENANCE OF CHROMOSOMES PROTEIN 3"/>
    <property type="match status" value="1"/>
</dbReference>
<evidence type="ECO:0000313" key="8">
    <source>
        <dbReference type="EMBL" id="GAA0722903.1"/>
    </source>
</evidence>
<dbReference type="NCBIfam" id="TIGR02168">
    <property type="entry name" value="SMC_prok_B"/>
    <property type="match status" value="1"/>
</dbReference>
<evidence type="ECO:0000256" key="2">
    <source>
        <dbReference type="ARBA" id="ARBA00022741"/>
    </source>
</evidence>
<dbReference type="SUPFAM" id="SSF75553">
    <property type="entry name" value="Smc hinge domain"/>
    <property type="match status" value="1"/>
</dbReference>
<feature type="coiled-coil region" evidence="6">
    <location>
        <begin position="269"/>
        <end position="338"/>
    </location>
</feature>
<comment type="function">
    <text evidence="6">Required for chromosome condensation and partitioning.</text>
</comment>
<dbReference type="Gene3D" id="3.30.70.1620">
    <property type="match status" value="1"/>
</dbReference>
<evidence type="ECO:0000256" key="3">
    <source>
        <dbReference type="ARBA" id="ARBA00022840"/>
    </source>
</evidence>
<protein>
    <recommendedName>
        <fullName evidence="6">Chromosome partition protein Smc</fullName>
    </recommendedName>
</protein>
<dbReference type="PIRSF" id="PIRSF005719">
    <property type="entry name" value="SMC"/>
    <property type="match status" value="1"/>
</dbReference>
<evidence type="ECO:0000259" key="7">
    <source>
        <dbReference type="SMART" id="SM00968"/>
    </source>
</evidence>
<dbReference type="InterPro" id="IPR024704">
    <property type="entry name" value="SMC"/>
</dbReference>
<dbReference type="Pfam" id="PF06470">
    <property type="entry name" value="SMC_hinge"/>
    <property type="match status" value="1"/>
</dbReference>
<feature type="domain" description="SMC hinge" evidence="7">
    <location>
        <begin position="526"/>
        <end position="643"/>
    </location>
</feature>
<comment type="domain">
    <text evidence="6">Contains large globular domains required for ATP hydrolysis at each terminus and a third globular domain forming a flexible hinge near the middle of the molecule. These domains are separated by coiled-coil structures.</text>
</comment>
<dbReference type="InterPro" id="IPR027417">
    <property type="entry name" value="P-loop_NTPase"/>
</dbReference>
<comment type="similarity">
    <text evidence="6">Belongs to the SMC family.</text>
</comment>
<dbReference type="RefSeq" id="WP_343768385.1">
    <property type="nucleotide sequence ID" value="NZ_BAAACF010000001.1"/>
</dbReference>
<dbReference type="Gene3D" id="6.10.140.1720">
    <property type="match status" value="1"/>
</dbReference>
<comment type="subcellular location">
    <subcellularLocation>
        <location evidence="6">Cytoplasm</location>
    </subcellularLocation>
</comment>
<dbReference type="SMART" id="SM00968">
    <property type="entry name" value="SMC_hinge"/>
    <property type="match status" value="1"/>
</dbReference>
<keyword evidence="3 6" id="KW-0067">ATP-binding</keyword>
<comment type="subunit">
    <text evidence="6">Homodimer.</text>
</comment>
<keyword evidence="9" id="KW-1185">Reference proteome</keyword>
<accession>A0ABN1IWM0</accession>
<dbReference type="InterPro" id="IPR036277">
    <property type="entry name" value="SMC_hinge_sf"/>
</dbReference>
<dbReference type="InterPro" id="IPR003395">
    <property type="entry name" value="RecF/RecN/SMC_N"/>
</dbReference>
<dbReference type="Pfam" id="PF02463">
    <property type="entry name" value="SMC_N"/>
    <property type="match status" value="1"/>
</dbReference>
<feature type="coiled-coil region" evidence="6">
    <location>
        <begin position="367"/>
        <end position="415"/>
    </location>
</feature>
<feature type="coiled-coil region" evidence="6">
    <location>
        <begin position="444"/>
        <end position="471"/>
    </location>
</feature>
<dbReference type="Gene3D" id="1.20.1060.20">
    <property type="match status" value="1"/>
</dbReference>
<evidence type="ECO:0000256" key="6">
    <source>
        <dbReference type="HAMAP-Rule" id="MF_01894"/>
    </source>
</evidence>